<gene>
    <name evidence="1" type="ORF">Vadar_011143</name>
</gene>
<name>A0ACB7Y616_9ERIC</name>
<protein>
    <submittedName>
        <fullName evidence="1">Uncharacterized protein</fullName>
    </submittedName>
</protein>
<organism evidence="1 2">
    <name type="scientific">Vaccinium darrowii</name>
    <dbReference type="NCBI Taxonomy" id="229202"/>
    <lineage>
        <taxon>Eukaryota</taxon>
        <taxon>Viridiplantae</taxon>
        <taxon>Streptophyta</taxon>
        <taxon>Embryophyta</taxon>
        <taxon>Tracheophyta</taxon>
        <taxon>Spermatophyta</taxon>
        <taxon>Magnoliopsida</taxon>
        <taxon>eudicotyledons</taxon>
        <taxon>Gunneridae</taxon>
        <taxon>Pentapetalae</taxon>
        <taxon>asterids</taxon>
        <taxon>Ericales</taxon>
        <taxon>Ericaceae</taxon>
        <taxon>Vaccinioideae</taxon>
        <taxon>Vaccinieae</taxon>
        <taxon>Vaccinium</taxon>
    </lineage>
</organism>
<evidence type="ECO:0000313" key="2">
    <source>
        <dbReference type="Proteomes" id="UP000828048"/>
    </source>
</evidence>
<evidence type="ECO:0000313" key="1">
    <source>
        <dbReference type="EMBL" id="KAH7848976.1"/>
    </source>
</evidence>
<keyword evidence="2" id="KW-1185">Reference proteome</keyword>
<proteinExistence type="predicted"/>
<dbReference type="EMBL" id="CM037157">
    <property type="protein sequence ID" value="KAH7848976.1"/>
    <property type="molecule type" value="Genomic_DNA"/>
</dbReference>
<dbReference type="Proteomes" id="UP000828048">
    <property type="component" value="Chromosome 7"/>
</dbReference>
<reference evidence="1 2" key="1">
    <citation type="journal article" date="2021" name="Hortic Res">
        <title>High-quality reference genome and annotation aids understanding of berry development for evergreen blueberry (Vaccinium darrowii).</title>
        <authorList>
            <person name="Yu J."/>
            <person name="Hulse-Kemp A.M."/>
            <person name="Babiker E."/>
            <person name="Staton M."/>
        </authorList>
    </citation>
    <scope>NUCLEOTIDE SEQUENCE [LARGE SCALE GENOMIC DNA]</scope>
    <source>
        <strain evidence="2">cv. NJ 8807/NJ 8810</strain>
        <tissue evidence="1">Young leaf</tissue>
    </source>
</reference>
<accession>A0ACB7Y616</accession>
<comment type="caution">
    <text evidence="1">The sequence shown here is derived from an EMBL/GenBank/DDBJ whole genome shotgun (WGS) entry which is preliminary data.</text>
</comment>
<sequence>MYEENVMQQGLSENGFPQTVPNFITPSFTSSMEELSFHQNPTEAAAMEMEELQHQMGFDRNTPLLQELVNGSNQFHLPSSSFSYPDQTQNSACFLPTLGFLADLSSNTHSASASNSAYFDPLFHLNLPPPQPPLFRDLNMFQSPLPNGGYSMNTSSLFGGVVDEREGSGGGYGFNNGVFEFTGGDRNCWGRRSNNGKGSNKQLNTEKQRRGQTSDKYKVLSNLLPNLTKPDRASVVGDAIGYVKELLRNVNELKMLVERKRCSRDRIKRPKTENDDPDSDQAYYGMRNSWLHRKFKDSDIDVRIVDDEVTIKIAYQQKKINCLLPVSKALDELQLDIQHVGGGLVGDSYSFLFNSKICEGSSVYASAIANKIIEVVDKQYPAIRTNQ</sequence>